<dbReference type="EMBL" id="LMTR01000074">
    <property type="protein sequence ID" value="KWT66005.1"/>
    <property type="molecule type" value="Genomic_DNA"/>
</dbReference>
<reference evidence="2 3" key="1">
    <citation type="submission" date="2015-10" db="EMBL/GenBank/DDBJ databases">
        <title>Transcriptomic analysis of a linuron degrading triple-species bacterial consortium.</title>
        <authorList>
            <person name="Albers P."/>
        </authorList>
    </citation>
    <scope>NUCLEOTIDE SEQUENCE [LARGE SCALE GENOMIC DNA]</scope>
    <source>
        <strain evidence="2 3">WDL6</strain>
    </source>
</reference>
<name>A0A109BCE9_HYPSL</name>
<keyword evidence="3" id="KW-1185">Reference proteome</keyword>
<organism evidence="2 3">
    <name type="scientific">Hyphomicrobium sulfonivorans</name>
    <dbReference type="NCBI Taxonomy" id="121290"/>
    <lineage>
        <taxon>Bacteria</taxon>
        <taxon>Pseudomonadati</taxon>
        <taxon>Pseudomonadota</taxon>
        <taxon>Alphaproteobacteria</taxon>
        <taxon>Hyphomicrobiales</taxon>
        <taxon>Hyphomicrobiaceae</taxon>
        <taxon>Hyphomicrobium</taxon>
    </lineage>
</organism>
<feature type="chain" id="PRO_5007132540" evidence="1">
    <location>
        <begin position="20"/>
        <end position="83"/>
    </location>
</feature>
<protein>
    <submittedName>
        <fullName evidence="2">Uncharacterized protein</fullName>
    </submittedName>
</protein>
<sequence>MVAAVAIVASVTLTVSAQAVSPQVRSACANDYFTHCSSNPPNSRETNRCMRAVGARLSKGCIAALADAGYVPKSRLSRRSASR</sequence>
<evidence type="ECO:0000256" key="1">
    <source>
        <dbReference type="SAM" id="SignalP"/>
    </source>
</evidence>
<evidence type="ECO:0000313" key="2">
    <source>
        <dbReference type="EMBL" id="KWT66005.1"/>
    </source>
</evidence>
<dbReference type="PATRIC" id="fig|121290.4.peg.1463"/>
<evidence type="ECO:0000313" key="3">
    <source>
        <dbReference type="Proteomes" id="UP000059074"/>
    </source>
</evidence>
<gene>
    <name evidence="2" type="ORF">APY04_2592</name>
</gene>
<dbReference type="AlphaFoldDB" id="A0A109BCE9"/>
<comment type="caution">
    <text evidence="2">The sequence shown here is derived from an EMBL/GenBank/DDBJ whole genome shotgun (WGS) entry which is preliminary data.</text>
</comment>
<proteinExistence type="predicted"/>
<keyword evidence="1" id="KW-0732">Signal</keyword>
<dbReference type="Proteomes" id="UP000059074">
    <property type="component" value="Unassembled WGS sequence"/>
</dbReference>
<feature type="signal peptide" evidence="1">
    <location>
        <begin position="1"/>
        <end position="19"/>
    </location>
</feature>
<accession>A0A109BCE9</accession>